<dbReference type="InterPro" id="IPR032534">
    <property type="entry name" value="EcxA_zinc-bd"/>
</dbReference>
<feature type="domain" description="EcxA zinc-binding" evidence="2">
    <location>
        <begin position="456"/>
        <end position="777"/>
    </location>
</feature>
<dbReference type="Pfam" id="PF16313">
    <property type="entry name" value="DUF4953"/>
    <property type="match status" value="1"/>
</dbReference>
<accession>A0A5C6VAR6</accession>
<dbReference type="EMBL" id="VORB01000003">
    <property type="protein sequence ID" value="TXC81651.1"/>
    <property type="molecule type" value="Genomic_DNA"/>
</dbReference>
<reference evidence="4 5" key="1">
    <citation type="submission" date="2019-08" db="EMBL/GenBank/DDBJ databases">
        <title>Genome of Luteibaculum oceani JCM 18817.</title>
        <authorList>
            <person name="Bowman J.P."/>
        </authorList>
    </citation>
    <scope>NUCLEOTIDE SEQUENCE [LARGE SCALE GENOMIC DNA]</scope>
    <source>
        <strain evidence="4 5">JCM 18817</strain>
    </source>
</reference>
<comment type="caution">
    <text evidence="4">The sequence shown here is derived from an EMBL/GenBank/DDBJ whole genome shotgun (WGS) entry which is preliminary data.</text>
</comment>
<dbReference type="CDD" id="cd04276">
    <property type="entry name" value="ZnMc_MMP_like_2"/>
    <property type="match status" value="1"/>
</dbReference>
<dbReference type="Gene3D" id="3.40.390.10">
    <property type="entry name" value="Collagenase (Catalytic Domain)"/>
    <property type="match status" value="1"/>
</dbReference>
<dbReference type="SUPFAM" id="SSF55486">
    <property type="entry name" value="Metalloproteases ('zincins'), catalytic domain"/>
    <property type="match status" value="1"/>
</dbReference>
<protein>
    <submittedName>
        <fullName evidence="4">DUF5117 domain-containing protein</fullName>
    </submittedName>
</protein>
<feature type="chain" id="PRO_5022895507" evidence="1">
    <location>
        <begin position="21"/>
        <end position="853"/>
    </location>
</feature>
<organism evidence="4 5">
    <name type="scientific">Luteibaculum oceani</name>
    <dbReference type="NCBI Taxonomy" id="1294296"/>
    <lineage>
        <taxon>Bacteria</taxon>
        <taxon>Pseudomonadati</taxon>
        <taxon>Bacteroidota</taxon>
        <taxon>Flavobacteriia</taxon>
        <taxon>Flavobacteriales</taxon>
        <taxon>Luteibaculaceae</taxon>
        <taxon>Luteibaculum</taxon>
    </lineage>
</organism>
<proteinExistence type="predicted"/>
<dbReference type="Proteomes" id="UP000321168">
    <property type="component" value="Unassembled WGS sequence"/>
</dbReference>
<feature type="domain" description="DUF5117" evidence="3">
    <location>
        <begin position="108"/>
        <end position="295"/>
    </location>
</feature>
<dbReference type="PANTHER" id="PTHR38478">
    <property type="entry name" value="PEPTIDASE M1A AND M12B"/>
    <property type="match status" value="1"/>
</dbReference>
<dbReference type="InterPro" id="IPR034032">
    <property type="entry name" value="Zn_MMP-like_bac"/>
</dbReference>
<dbReference type="PANTHER" id="PTHR38478:SF1">
    <property type="entry name" value="ZINC DEPENDENT METALLOPROTEASE DOMAIN LIPOPROTEIN"/>
    <property type="match status" value="1"/>
</dbReference>
<dbReference type="InterPro" id="IPR033413">
    <property type="entry name" value="DUF5117"/>
</dbReference>
<dbReference type="Pfam" id="PF17148">
    <property type="entry name" value="DUF5117"/>
    <property type="match status" value="1"/>
</dbReference>
<dbReference type="GO" id="GO:0008237">
    <property type="term" value="F:metallopeptidase activity"/>
    <property type="evidence" value="ECO:0007669"/>
    <property type="project" value="InterPro"/>
</dbReference>
<sequence length="853" mass="96734">MNKYLGIALALGLSVGQVNAQWFPTRVKPNQAAKESVAKKAPSSNKEIGKITKNCKEIPGLFGMLQDTTNGSVYMWIDEDKIGKEFIHFSQIADGVLPAGFFRGSYRGSRVVKIEKYFNQIDVRLVNTSFYFDENNELAKAADANINNPILFSEKIVGTENGKHLIKADKLFVSESLSQVKPTPNPKRPGFSLGSFNKSLSRVDRIRNYPENTDVKVTLVYSNPYPKSGGDRSVSDPRSVNVEIYHSLIAMPQNDFRPRRDDPRIGYFTTQRNDMTSLSHTPYKDMIHRWYLEKKNPEAEISEPVQPIVWWIENTTPEEFRETIRKGVLRWNAAFEKAGFKNAVQVRIQPDTATWDAGDIRYNVLRWTSSPTPPFGGYGPSFVNPRTGQILGADIMLEWASISNRLKREEVFSSAALNIFGDEILEADKCFSADMLGQQMVFANTTFDAMELSEVARKDFVKQILYRLVLHEVGHTLGLNHNMKASSWLTYEEIKDPEKVRKQGLCNSVMEYPAINFPLNKEDHTMFYDDNIGPYDFWVIRYGYSPGSEYSEEEELRLQEILAESTKPEHMFGNDADDMRSPGKGIDPRVNIYDLSSDPVAYAVDRIKLVKKTMPKILETIPQEGESYHRLRSAYLALTGEMGTSLGVISRQIGGVYINRSLVGQEEDAVPYTAVPYAKQKEAMNAIKRYALAPDAFMESEELFRHLQPQRRGFNFFGSTEDPKLHDRWLNIQKQSVAHIMHPTVTKRLTDASLYGNKYSVAECFGDLTDGIFSADRYKSVNTNRQNLQVFYVESLAGIIGEKSRYDNITKAAALKQLQDIKKINASASKPNESTKAHRAYIDYLVTNALDKD</sequence>
<dbReference type="OrthoDB" id="9776599at2"/>
<dbReference type="InterPro" id="IPR024079">
    <property type="entry name" value="MetalloPept_cat_dom_sf"/>
</dbReference>
<evidence type="ECO:0000259" key="2">
    <source>
        <dbReference type="Pfam" id="PF16313"/>
    </source>
</evidence>
<evidence type="ECO:0000256" key="1">
    <source>
        <dbReference type="SAM" id="SignalP"/>
    </source>
</evidence>
<evidence type="ECO:0000313" key="4">
    <source>
        <dbReference type="EMBL" id="TXC81651.1"/>
    </source>
</evidence>
<gene>
    <name evidence="4" type="ORF">FRX97_03805</name>
</gene>
<dbReference type="RefSeq" id="WP_147013564.1">
    <property type="nucleotide sequence ID" value="NZ_VORB01000003.1"/>
</dbReference>
<name>A0A5C6VAR6_9FLAO</name>
<evidence type="ECO:0000313" key="5">
    <source>
        <dbReference type="Proteomes" id="UP000321168"/>
    </source>
</evidence>
<feature type="signal peptide" evidence="1">
    <location>
        <begin position="1"/>
        <end position="20"/>
    </location>
</feature>
<keyword evidence="1" id="KW-0732">Signal</keyword>
<dbReference type="AlphaFoldDB" id="A0A5C6VAR6"/>
<keyword evidence="5" id="KW-1185">Reference proteome</keyword>
<evidence type="ECO:0000259" key="3">
    <source>
        <dbReference type="Pfam" id="PF17148"/>
    </source>
</evidence>